<name>A0A564YX99_HYMDI</name>
<dbReference type="AlphaFoldDB" id="A0A564YX99"/>
<dbReference type="Proteomes" id="UP000321570">
    <property type="component" value="Unassembled WGS sequence"/>
</dbReference>
<gene>
    <name evidence="1" type="ORF">WMSIL1_LOCUS9924</name>
</gene>
<protein>
    <submittedName>
        <fullName evidence="1">Uncharacterized protein</fullName>
    </submittedName>
</protein>
<proteinExistence type="predicted"/>
<dbReference type="EMBL" id="CABIJS010000432">
    <property type="protein sequence ID" value="VUZ51268.1"/>
    <property type="molecule type" value="Genomic_DNA"/>
</dbReference>
<organism evidence="1 2">
    <name type="scientific">Hymenolepis diminuta</name>
    <name type="common">Rat tapeworm</name>
    <dbReference type="NCBI Taxonomy" id="6216"/>
    <lineage>
        <taxon>Eukaryota</taxon>
        <taxon>Metazoa</taxon>
        <taxon>Spiralia</taxon>
        <taxon>Lophotrochozoa</taxon>
        <taxon>Platyhelminthes</taxon>
        <taxon>Cestoda</taxon>
        <taxon>Eucestoda</taxon>
        <taxon>Cyclophyllidea</taxon>
        <taxon>Hymenolepididae</taxon>
        <taxon>Hymenolepis</taxon>
    </lineage>
</organism>
<reference evidence="1 2" key="1">
    <citation type="submission" date="2019-07" db="EMBL/GenBank/DDBJ databases">
        <authorList>
            <person name="Jastrzebski P J."/>
            <person name="Paukszto L."/>
            <person name="Jastrzebski P J."/>
        </authorList>
    </citation>
    <scope>NUCLEOTIDE SEQUENCE [LARGE SCALE GENOMIC DNA]</scope>
    <source>
        <strain evidence="1 2">WMS-il1</strain>
    </source>
</reference>
<evidence type="ECO:0000313" key="1">
    <source>
        <dbReference type="EMBL" id="VUZ51268.1"/>
    </source>
</evidence>
<keyword evidence="2" id="KW-1185">Reference proteome</keyword>
<accession>A0A564YX99</accession>
<sequence length="126" mass="13918">MYTVTAISAELYSMHSVPTLRNSFDSALIKCDKLLLLHPPPRPVAAANQYYLRHLQPSLILPTSYVSILFIVFCPINHVSSALGGLLEYFSCTLEKLASFISHALDSHAHTWICKATCEDVNAIIG</sequence>
<evidence type="ECO:0000313" key="2">
    <source>
        <dbReference type="Proteomes" id="UP000321570"/>
    </source>
</evidence>